<dbReference type="Proteomes" id="UP000887574">
    <property type="component" value="Unplaced"/>
</dbReference>
<dbReference type="InterPro" id="IPR036990">
    <property type="entry name" value="M14A-like_propep"/>
</dbReference>
<evidence type="ECO:0000256" key="10">
    <source>
        <dbReference type="ARBA" id="ARBA00023157"/>
    </source>
</evidence>
<dbReference type="SUPFAM" id="SSF54897">
    <property type="entry name" value="Protease propeptides/inhibitors"/>
    <property type="match status" value="1"/>
</dbReference>
<keyword evidence="4" id="KW-0645">Protease</keyword>
<evidence type="ECO:0000256" key="9">
    <source>
        <dbReference type="ARBA" id="ARBA00023049"/>
    </source>
</evidence>
<dbReference type="GO" id="GO:0006508">
    <property type="term" value="P:proteolysis"/>
    <property type="evidence" value="ECO:0007669"/>
    <property type="project" value="UniProtKB-KW"/>
</dbReference>
<evidence type="ECO:0000259" key="12">
    <source>
        <dbReference type="PROSITE" id="PS52035"/>
    </source>
</evidence>
<dbReference type="Gene3D" id="3.40.630.10">
    <property type="entry name" value="Zn peptidases"/>
    <property type="match status" value="2"/>
</dbReference>
<keyword evidence="10" id="KW-1015">Disulfide bond</keyword>
<dbReference type="WBParaSite" id="jg21646">
    <property type="protein sequence ID" value="jg21646"/>
    <property type="gene ID" value="jg21646"/>
</dbReference>
<protein>
    <submittedName>
        <fullName evidence="14">Peptidase M14 carboxypeptidase A domain-containing protein</fullName>
    </submittedName>
</protein>
<keyword evidence="5" id="KW-0479">Metal-binding</keyword>
<dbReference type="SMART" id="SM00631">
    <property type="entry name" value="Zn_pept"/>
    <property type="match status" value="1"/>
</dbReference>
<evidence type="ECO:0000256" key="8">
    <source>
        <dbReference type="ARBA" id="ARBA00022833"/>
    </source>
</evidence>
<comment type="cofactor">
    <cofactor evidence="1">
        <name>Zn(2+)</name>
        <dbReference type="ChEBI" id="CHEBI:29105"/>
    </cofactor>
</comment>
<accession>A0A915DMS4</accession>
<dbReference type="GO" id="GO:0008270">
    <property type="term" value="F:zinc ion binding"/>
    <property type="evidence" value="ECO:0007669"/>
    <property type="project" value="InterPro"/>
</dbReference>
<sequence length="500" mass="56960">MFEGLVLKLVGMLCVCHPIHQRLVVLTDGRAHEEFSRNNGTSSLNFGRYKVYQIRPRTEEQLKQLELFEQQGIVDFWHMPFTPNATADVMLDEGRQEVQQFHKFIQQFGIDSKVWWKIWPNSLSKKKSGRPIAPESLGKRANSFGITMGEYHSYDEILAFMSRIERQLPADTVQLRSIGKSAEGRDIRGIQFGKPRDFTRQVVWIDAGMHSREWTAIHTAVYFIYYIANEMVANPHLHWSNTCKFWMCSFCRVSILMDMNTQEVIPEIHRSDSGAKADHKRGVTPTVRTIDGAAEGWISTETLIFALLKQAPPTSPRCGFVVRFTWRIPAMVTMHAYSQLWIYPFSHRKHSYPADIAELKAVARRAVDAIGEKFGTHYMTGTGPEIIYAYAGGSADWAKQTAGIKYTYTIELRPSYWSWNGFILEKAQLIPTAKETFDGIMVVLETVYEKVLANTPAKLVTATPIVAPSTAITTVRTVNPTVNTPSFLQKPVIFFCRMSR</sequence>
<evidence type="ECO:0000256" key="6">
    <source>
        <dbReference type="ARBA" id="ARBA00022729"/>
    </source>
</evidence>
<dbReference type="PANTHER" id="PTHR11705">
    <property type="entry name" value="PROTEASE FAMILY M14 CARBOXYPEPTIDASE A,B"/>
    <property type="match status" value="1"/>
</dbReference>
<dbReference type="Pfam" id="PF00246">
    <property type="entry name" value="Peptidase_M14"/>
    <property type="match status" value="2"/>
</dbReference>
<dbReference type="InterPro" id="IPR000834">
    <property type="entry name" value="Peptidase_M14"/>
</dbReference>
<dbReference type="PROSITE" id="PS00133">
    <property type="entry name" value="CARBOXYPEPT_ZN_2"/>
    <property type="match status" value="1"/>
</dbReference>
<dbReference type="Pfam" id="PF02244">
    <property type="entry name" value="Propep_M14"/>
    <property type="match status" value="1"/>
</dbReference>
<keyword evidence="9" id="KW-0482">Metalloprotease</keyword>
<evidence type="ECO:0000256" key="5">
    <source>
        <dbReference type="ARBA" id="ARBA00022723"/>
    </source>
</evidence>
<proteinExistence type="inferred from homology"/>
<dbReference type="FunFam" id="3.40.630.10:FF:000084">
    <property type="entry name" value="Carboxypeptidase B2"/>
    <property type="match status" value="1"/>
</dbReference>
<dbReference type="GO" id="GO:0004181">
    <property type="term" value="F:metallocarboxypeptidase activity"/>
    <property type="evidence" value="ECO:0007669"/>
    <property type="project" value="InterPro"/>
</dbReference>
<evidence type="ECO:0000256" key="11">
    <source>
        <dbReference type="PROSITE-ProRule" id="PRU01379"/>
    </source>
</evidence>
<dbReference type="InterPro" id="IPR003146">
    <property type="entry name" value="M14A_act_pep"/>
</dbReference>
<dbReference type="PANTHER" id="PTHR11705:SF131">
    <property type="entry name" value="SHKT DOMAIN-CONTAINING PROTEIN"/>
    <property type="match status" value="1"/>
</dbReference>
<feature type="active site" description="Proton donor/acceptor" evidence="11">
    <location>
        <position position="411"/>
    </location>
</feature>
<evidence type="ECO:0000313" key="13">
    <source>
        <dbReference type="Proteomes" id="UP000887574"/>
    </source>
</evidence>
<dbReference type="PRINTS" id="PR00765">
    <property type="entry name" value="CRBOXYPTASEA"/>
</dbReference>
<evidence type="ECO:0000256" key="7">
    <source>
        <dbReference type="ARBA" id="ARBA00022801"/>
    </source>
</evidence>
<dbReference type="InterPro" id="IPR057247">
    <property type="entry name" value="CARBOXYPEPT_ZN_2"/>
</dbReference>
<keyword evidence="13" id="KW-1185">Reference proteome</keyword>
<keyword evidence="3" id="KW-0121">Carboxypeptidase</keyword>
<dbReference type="Gene3D" id="3.30.70.340">
    <property type="entry name" value="Metallocarboxypeptidase-like"/>
    <property type="match status" value="1"/>
</dbReference>
<evidence type="ECO:0000256" key="3">
    <source>
        <dbReference type="ARBA" id="ARBA00022645"/>
    </source>
</evidence>
<dbReference type="AlphaFoldDB" id="A0A915DMS4"/>
<name>A0A915DMS4_9BILA</name>
<evidence type="ECO:0000313" key="14">
    <source>
        <dbReference type="WBParaSite" id="jg21646"/>
    </source>
</evidence>
<evidence type="ECO:0000256" key="1">
    <source>
        <dbReference type="ARBA" id="ARBA00001947"/>
    </source>
</evidence>
<keyword evidence="8" id="KW-0862">Zinc</keyword>
<comment type="similarity">
    <text evidence="2 11">Belongs to the peptidase M14 family.</text>
</comment>
<keyword evidence="6" id="KW-0732">Signal</keyword>
<dbReference type="PROSITE" id="PS52035">
    <property type="entry name" value="PEPTIDASE_M14"/>
    <property type="match status" value="1"/>
</dbReference>
<evidence type="ECO:0000256" key="4">
    <source>
        <dbReference type="ARBA" id="ARBA00022670"/>
    </source>
</evidence>
<keyword evidence="7" id="KW-0378">Hydrolase</keyword>
<dbReference type="GO" id="GO:0005615">
    <property type="term" value="C:extracellular space"/>
    <property type="evidence" value="ECO:0007669"/>
    <property type="project" value="TreeGrafter"/>
</dbReference>
<dbReference type="SUPFAM" id="SSF53187">
    <property type="entry name" value="Zn-dependent exopeptidases"/>
    <property type="match status" value="2"/>
</dbReference>
<feature type="domain" description="Peptidase M14" evidence="12">
    <location>
        <begin position="150"/>
        <end position="447"/>
    </location>
</feature>
<reference evidence="14" key="1">
    <citation type="submission" date="2022-11" db="UniProtKB">
        <authorList>
            <consortium name="WormBaseParasite"/>
        </authorList>
    </citation>
    <scope>IDENTIFICATION</scope>
</reference>
<organism evidence="13 14">
    <name type="scientific">Ditylenchus dipsaci</name>
    <dbReference type="NCBI Taxonomy" id="166011"/>
    <lineage>
        <taxon>Eukaryota</taxon>
        <taxon>Metazoa</taxon>
        <taxon>Ecdysozoa</taxon>
        <taxon>Nematoda</taxon>
        <taxon>Chromadorea</taxon>
        <taxon>Rhabditida</taxon>
        <taxon>Tylenchina</taxon>
        <taxon>Tylenchomorpha</taxon>
        <taxon>Sphaerularioidea</taxon>
        <taxon>Anguinidae</taxon>
        <taxon>Anguininae</taxon>
        <taxon>Ditylenchus</taxon>
    </lineage>
</organism>
<evidence type="ECO:0000256" key="2">
    <source>
        <dbReference type="ARBA" id="ARBA00005988"/>
    </source>
</evidence>